<dbReference type="Pfam" id="PF02655">
    <property type="entry name" value="ATP-grasp_3"/>
    <property type="match status" value="1"/>
</dbReference>
<protein>
    <submittedName>
        <fullName evidence="3">Carbamoyl phosphate synthase-like protein</fullName>
    </submittedName>
</protein>
<dbReference type="AlphaFoldDB" id="A0A517MWZ0"/>
<proteinExistence type="predicted"/>
<evidence type="ECO:0000256" key="1">
    <source>
        <dbReference type="PROSITE-ProRule" id="PRU00409"/>
    </source>
</evidence>
<evidence type="ECO:0000259" key="2">
    <source>
        <dbReference type="PROSITE" id="PS50975"/>
    </source>
</evidence>
<dbReference type="InterPro" id="IPR024710">
    <property type="entry name" value="MfnD"/>
</dbReference>
<name>A0A517MWZ0_9BACT</name>
<evidence type="ECO:0000313" key="4">
    <source>
        <dbReference type="Proteomes" id="UP000319852"/>
    </source>
</evidence>
<dbReference type="Proteomes" id="UP000319852">
    <property type="component" value="Chromosome"/>
</dbReference>
<keyword evidence="1" id="KW-0547">Nucleotide-binding</keyword>
<dbReference type="Pfam" id="PF18301">
    <property type="entry name" value="preATP-grasp_3"/>
    <property type="match status" value="1"/>
</dbReference>
<dbReference type="InterPro" id="IPR040803">
    <property type="entry name" value="MfnD_preATP-grasp"/>
</dbReference>
<dbReference type="EMBL" id="CP036263">
    <property type="protein sequence ID" value="QDS99405.1"/>
    <property type="molecule type" value="Genomic_DNA"/>
</dbReference>
<dbReference type="InterPro" id="IPR011761">
    <property type="entry name" value="ATP-grasp"/>
</dbReference>
<accession>A0A517MWZ0</accession>
<dbReference type="InterPro" id="IPR003806">
    <property type="entry name" value="ATP-grasp_PylC-type"/>
</dbReference>
<keyword evidence="4" id="KW-1185">Reference proteome</keyword>
<dbReference type="Gene3D" id="3.40.50.11770">
    <property type="match status" value="1"/>
</dbReference>
<dbReference type="Gene3D" id="3.30.470.20">
    <property type="entry name" value="ATP-grasp fold, B domain"/>
    <property type="match status" value="1"/>
</dbReference>
<dbReference type="PROSITE" id="PS50975">
    <property type="entry name" value="ATP_GRASP"/>
    <property type="match status" value="1"/>
</dbReference>
<dbReference type="SUPFAM" id="SSF56059">
    <property type="entry name" value="Glutathione synthetase ATP-binding domain-like"/>
    <property type="match status" value="1"/>
</dbReference>
<sequence length="338" mass="36051">MHVFLYEWVTGGGLVEESGRLPSSLLAEGAAMASALAADFLQLTDSRVTVLRDLRLDEPAYTGCEIIEVHSSAQQFELLAACAEKADYTLAIAPEFDRHLHNTVAHLQSGSSISLNAGLEFINLTADKRATAERLAIHAVPVPQATLVRGDEERLPDDFPYPAVLKPVDGAGSQHTLRVEGALDQPDPHPWPRRLEQYILGRPASVLFICGPSGETPLPPCWQRLSTDGRFQYLGGSLILVKALAQRATDLASRALSALAPVSGFIGVDLILGEATNGSEDFVIEVNPRVTTSYAGLRAVVKENLAGMAIAAATGSPITPTSRGIPLEFTADGQITLP</sequence>
<feature type="domain" description="ATP-grasp" evidence="2">
    <location>
        <begin position="132"/>
        <end position="314"/>
    </location>
</feature>
<gene>
    <name evidence="3" type="ORF">HG15A2_27280</name>
</gene>
<evidence type="ECO:0000313" key="3">
    <source>
        <dbReference type="EMBL" id="QDS99405.1"/>
    </source>
</evidence>
<organism evidence="3 4">
    <name type="scientific">Adhaeretor mobilis</name>
    <dbReference type="NCBI Taxonomy" id="1930276"/>
    <lineage>
        <taxon>Bacteria</taxon>
        <taxon>Pseudomonadati</taxon>
        <taxon>Planctomycetota</taxon>
        <taxon>Planctomycetia</taxon>
        <taxon>Pirellulales</taxon>
        <taxon>Lacipirellulaceae</taxon>
        <taxon>Adhaeretor</taxon>
    </lineage>
</organism>
<keyword evidence="1" id="KW-0067">ATP-binding</keyword>
<dbReference type="KEGG" id="amob:HG15A2_27280"/>
<dbReference type="OrthoDB" id="271331at2"/>
<dbReference type="PIRSF" id="PIRSF016766">
    <property type="entry name" value="UCP016766_ATPgrasp"/>
    <property type="match status" value="1"/>
</dbReference>
<dbReference type="GO" id="GO:0005524">
    <property type="term" value="F:ATP binding"/>
    <property type="evidence" value="ECO:0007669"/>
    <property type="project" value="UniProtKB-UniRule"/>
</dbReference>
<reference evidence="3 4" key="1">
    <citation type="submission" date="2019-02" db="EMBL/GenBank/DDBJ databases">
        <title>Deep-cultivation of Planctomycetes and their phenomic and genomic characterization uncovers novel biology.</title>
        <authorList>
            <person name="Wiegand S."/>
            <person name="Jogler M."/>
            <person name="Boedeker C."/>
            <person name="Pinto D."/>
            <person name="Vollmers J."/>
            <person name="Rivas-Marin E."/>
            <person name="Kohn T."/>
            <person name="Peeters S.H."/>
            <person name="Heuer A."/>
            <person name="Rast P."/>
            <person name="Oberbeckmann S."/>
            <person name="Bunk B."/>
            <person name="Jeske O."/>
            <person name="Meyerdierks A."/>
            <person name="Storesund J.E."/>
            <person name="Kallscheuer N."/>
            <person name="Luecker S."/>
            <person name="Lage O.M."/>
            <person name="Pohl T."/>
            <person name="Merkel B.J."/>
            <person name="Hornburger P."/>
            <person name="Mueller R.-W."/>
            <person name="Bruemmer F."/>
            <person name="Labrenz M."/>
            <person name="Spormann A.M."/>
            <person name="Op den Camp H."/>
            <person name="Overmann J."/>
            <person name="Amann R."/>
            <person name="Jetten M.S.M."/>
            <person name="Mascher T."/>
            <person name="Medema M.H."/>
            <person name="Devos D.P."/>
            <person name="Kaster A.-K."/>
            <person name="Ovreas L."/>
            <person name="Rohde M."/>
            <person name="Galperin M.Y."/>
            <person name="Jogler C."/>
        </authorList>
    </citation>
    <scope>NUCLEOTIDE SEQUENCE [LARGE SCALE GENOMIC DNA]</scope>
    <source>
        <strain evidence="3 4">HG15A2</strain>
    </source>
</reference>
<dbReference type="RefSeq" id="WP_145060631.1">
    <property type="nucleotide sequence ID" value="NZ_CP036263.1"/>
</dbReference>
<dbReference type="GO" id="GO:0046872">
    <property type="term" value="F:metal ion binding"/>
    <property type="evidence" value="ECO:0007669"/>
    <property type="project" value="InterPro"/>
</dbReference>